<dbReference type="PANTHER" id="PTHR38354">
    <property type="entry name" value="SIGNAL PEPTIDASE COMPLEX-LIKE PROTEIN DTM1"/>
    <property type="match status" value="1"/>
</dbReference>
<dbReference type="EMBL" id="SDRB02012166">
    <property type="protein sequence ID" value="THF98601.1"/>
    <property type="molecule type" value="Genomic_DNA"/>
</dbReference>
<dbReference type="PANTHER" id="PTHR38354:SF2">
    <property type="entry name" value="SIGNAL PEPTIDASE COMPLEX-LIKE PROTEIN DTM1"/>
    <property type="match status" value="1"/>
</dbReference>
<evidence type="ECO:0000256" key="1">
    <source>
        <dbReference type="ARBA" id="ARBA00004477"/>
    </source>
</evidence>
<dbReference type="GO" id="GO:0048658">
    <property type="term" value="P:anther wall tapetum development"/>
    <property type="evidence" value="ECO:0007669"/>
    <property type="project" value="InterPro"/>
</dbReference>
<gene>
    <name evidence="8" type="ORF">TEA_011273</name>
</gene>
<feature type="transmembrane region" description="Helical" evidence="7">
    <location>
        <begin position="6"/>
        <end position="25"/>
    </location>
</feature>
<sequence>MANDAAFRSCLVWLAVIVAVVGLCTQSLRKMMATYLLGMFAVAGVLLPDWEFFDRHVSRWSSPVSFHDMRQQQPHSASAQRVPTTPPPTRSRMYPVRVMVYTAVYGIAFYKWWMFMSN</sequence>
<evidence type="ECO:0000256" key="5">
    <source>
        <dbReference type="ARBA" id="ARBA00022989"/>
    </source>
</evidence>
<dbReference type="InterPro" id="IPR009542">
    <property type="entry name" value="Spc1/SPCS1"/>
</dbReference>
<dbReference type="Pfam" id="PF06645">
    <property type="entry name" value="SPC12"/>
    <property type="match status" value="1"/>
</dbReference>
<evidence type="ECO:0000256" key="7">
    <source>
        <dbReference type="SAM" id="Phobius"/>
    </source>
</evidence>
<organism evidence="8 9">
    <name type="scientific">Camellia sinensis var. sinensis</name>
    <name type="common">China tea</name>
    <dbReference type="NCBI Taxonomy" id="542762"/>
    <lineage>
        <taxon>Eukaryota</taxon>
        <taxon>Viridiplantae</taxon>
        <taxon>Streptophyta</taxon>
        <taxon>Embryophyta</taxon>
        <taxon>Tracheophyta</taxon>
        <taxon>Spermatophyta</taxon>
        <taxon>Magnoliopsida</taxon>
        <taxon>eudicotyledons</taxon>
        <taxon>Gunneridae</taxon>
        <taxon>Pentapetalae</taxon>
        <taxon>asterids</taxon>
        <taxon>Ericales</taxon>
        <taxon>Theaceae</taxon>
        <taxon>Camellia</taxon>
    </lineage>
</organism>
<protein>
    <recommendedName>
        <fullName evidence="10">Signal peptidase complex-like protein DTM1</fullName>
    </recommendedName>
</protein>
<dbReference type="InterPro" id="IPR039955">
    <property type="entry name" value="DTM1"/>
</dbReference>
<dbReference type="GO" id="GO:0006465">
    <property type="term" value="P:signal peptide processing"/>
    <property type="evidence" value="ECO:0007669"/>
    <property type="project" value="InterPro"/>
</dbReference>
<evidence type="ECO:0000256" key="2">
    <source>
        <dbReference type="ARBA" id="ARBA00005245"/>
    </source>
</evidence>
<evidence type="ECO:0008006" key="10">
    <source>
        <dbReference type="Google" id="ProtNLM"/>
    </source>
</evidence>
<evidence type="ECO:0000313" key="8">
    <source>
        <dbReference type="EMBL" id="THF98601.1"/>
    </source>
</evidence>
<feature type="transmembrane region" description="Helical" evidence="7">
    <location>
        <begin position="32"/>
        <end position="50"/>
    </location>
</feature>
<keyword evidence="9" id="KW-1185">Reference proteome</keyword>
<accession>A0A4S4D829</accession>
<dbReference type="AlphaFoldDB" id="A0A4S4D829"/>
<evidence type="ECO:0000256" key="4">
    <source>
        <dbReference type="ARBA" id="ARBA00022824"/>
    </source>
</evidence>
<proteinExistence type="inferred from homology"/>
<evidence type="ECO:0000313" key="9">
    <source>
        <dbReference type="Proteomes" id="UP000306102"/>
    </source>
</evidence>
<evidence type="ECO:0000256" key="3">
    <source>
        <dbReference type="ARBA" id="ARBA00022692"/>
    </source>
</evidence>
<comment type="subcellular location">
    <subcellularLocation>
        <location evidence="1">Endoplasmic reticulum membrane</location>
        <topology evidence="1">Multi-pass membrane protein</topology>
    </subcellularLocation>
</comment>
<dbReference type="GO" id="GO:0005787">
    <property type="term" value="C:signal peptidase complex"/>
    <property type="evidence" value="ECO:0007669"/>
    <property type="project" value="InterPro"/>
</dbReference>
<feature type="transmembrane region" description="Helical" evidence="7">
    <location>
        <begin position="94"/>
        <end position="113"/>
    </location>
</feature>
<dbReference type="Proteomes" id="UP000306102">
    <property type="component" value="Unassembled WGS sequence"/>
</dbReference>
<keyword evidence="3 7" id="KW-0812">Transmembrane</keyword>
<reference evidence="8 9" key="1">
    <citation type="journal article" date="2018" name="Proc. Natl. Acad. Sci. U.S.A.">
        <title>Draft genome sequence of Camellia sinensis var. sinensis provides insights into the evolution of the tea genome and tea quality.</title>
        <authorList>
            <person name="Wei C."/>
            <person name="Yang H."/>
            <person name="Wang S."/>
            <person name="Zhao J."/>
            <person name="Liu C."/>
            <person name="Gao L."/>
            <person name="Xia E."/>
            <person name="Lu Y."/>
            <person name="Tai Y."/>
            <person name="She G."/>
            <person name="Sun J."/>
            <person name="Cao H."/>
            <person name="Tong W."/>
            <person name="Gao Q."/>
            <person name="Li Y."/>
            <person name="Deng W."/>
            <person name="Jiang X."/>
            <person name="Wang W."/>
            <person name="Chen Q."/>
            <person name="Zhang S."/>
            <person name="Li H."/>
            <person name="Wu J."/>
            <person name="Wang P."/>
            <person name="Li P."/>
            <person name="Shi C."/>
            <person name="Zheng F."/>
            <person name="Jian J."/>
            <person name="Huang B."/>
            <person name="Shan D."/>
            <person name="Shi M."/>
            <person name="Fang C."/>
            <person name="Yue Y."/>
            <person name="Li F."/>
            <person name="Li D."/>
            <person name="Wei S."/>
            <person name="Han B."/>
            <person name="Jiang C."/>
            <person name="Yin Y."/>
            <person name="Xia T."/>
            <person name="Zhang Z."/>
            <person name="Bennetzen J.L."/>
            <person name="Zhao S."/>
            <person name="Wan X."/>
        </authorList>
    </citation>
    <scope>NUCLEOTIDE SEQUENCE [LARGE SCALE GENOMIC DNA]</scope>
    <source>
        <strain evidence="9">cv. Shuchazao</strain>
        <tissue evidence="8">Leaf</tissue>
    </source>
</reference>
<evidence type="ECO:0000256" key="6">
    <source>
        <dbReference type="ARBA" id="ARBA00023136"/>
    </source>
</evidence>
<keyword evidence="5 7" id="KW-1133">Transmembrane helix</keyword>
<keyword evidence="4" id="KW-0256">Endoplasmic reticulum</keyword>
<name>A0A4S4D829_CAMSN</name>
<keyword evidence="6 7" id="KW-0472">Membrane</keyword>
<comment type="similarity">
    <text evidence="2">Belongs to the SPCS1 family.</text>
</comment>
<comment type="caution">
    <text evidence="8">The sequence shown here is derived from an EMBL/GenBank/DDBJ whole genome shotgun (WGS) entry which is preliminary data.</text>
</comment>